<reference evidence="1 2" key="1">
    <citation type="journal article" date="2021" name="Elife">
        <title>Chloroplast acquisition without the gene transfer in kleptoplastic sea slugs, Plakobranchus ocellatus.</title>
        <authorList>
            <person name="Maeda T."/>
            <person name="Takahashi S."/>
            <person name="Yoshida T."/>
            <person name="Shimamura S."/>
            <person name="Takaki Y."/>
            <person name="Nagai Y."/>
            <person name="Toyoda A."/>
            <person name="Suzuki Y."/>
            <person name="Arimoto A."/>
            <person name="Ishii H."/>
            <person name="Satoh N."/>
            <person name="Nishiyama T."/>
            <person name="Hasebe M."/>
            <person name="Maruyama T."/>
            <person name="Minagawa J."/>
            <person name="Obokata J."/>
            <person name="Shigenobu S."/>
        </authorList>
    </citation>
    <scope>NUCLEOTIDE SEQUENCE [LARGE SCALE GENOMIC DNA]</scope>
</reference>
<comment type="caution">
    <text evidence="1">The sequence shown here is derived from an EMBL/GenBank/DDBJ whole genome shotgun (WGS) entry which is preliminary data.</text>
</comment>
<name>A0AAV4CZJ8_9GAST</name>
<organism evidence="1 2">
    <name type="scientific">Plakobranchus ocellatus</name>
    <dbReference type="NCBI Taxonomy" id="259542"/>
    <lineage>
        <taxon>Eukaryota</taxon>
        <taxon>Metazoa</taxon>
        <taxon>Spiralia</taxon>
        <taxon>Lophotrochozoa</taxon>
        <taxon>Mollusca</taxon>
        <taxon>Gastropoda</taxon>
        <taxon>Heterobranchia</taxon>
        <taxon>Euthyneura</taxon>
        <taxon>Panpulmonata</taxon>
        <taxon>Sacoglossa</taxon>
        <taxon>Placobranchoidea</taxon>
        <taxon>Plakobranchidae</taxon>
        <taxon>Plakobranchus</taxon>
    </lineage>
</organism>
<proteinExistence type="predicted"/>
<accession>A0AAV4CZJ8</accession>
<protein>
    <submittedName>
        <fullName evidence="1">Uncharacterized protein</fullName>
    </submittedName>
</protein>
<evidence type="ECO:0000313" key="1">
    <source>
        <dbReference type="EMBL" id="GFO37235.1"/>
    </source>
</evidence>
<dbReference type="AlphaFoldDB" id="A0AAV4CZJ8"/>
<dbReference type="Proteomes" id="UP000735302">
    <property type="component" value="Unassembled WGS sequence"/>
</dbReference>
<dbReference type="EMBL" id="BLXT01007182">
    <property type="protein sequence ID" value="GFO37235.1"/>
    <property type="molecule type" value="Genomic_DNA"/>
</dbReference>
<sequence>MVSDGESAVANVPNGEGAVVTLYFGSVTTKARPKGQDRFSRFVKKRKLATNIVAGESAVVDSCVLCSVCGDIDDRGCKGVLYEKDD</sequence>
<keyword evidence="2" id="KW-1185">Reference proteome</keyword>
<evidence type="ECO:0000313" key="2">
    <source>
        <dbReference type="Proteomes" id="UP000735302"/>
    </source>
</evidence>
<gene>
    <name evidence="1" type="ORF">PoB_006374000</name>
</gene>